<protein>
    <submittedName>
        <fullName evidence="1">Uncharacterized protein</fullName>
    </submittedName>
</protein>
<dbReference type="AlphaFoldDB" id="A0A5E4TMG9"/>
<dbReference type="Proteomes" id="UP000384354">
    <property type="component" value="Unassembled WGS sequence"/>
</dbReference>
<evidence type="ECO:0000313" key="2">
    <source>
        <dbReference type="Proteomes" id="UP000384354"/>
    </source>
</evidence>
<organism evidence="1 2">
    <name type="scientific">Pandoraea cepalis</name>
    <dbReference type="NCBI Taxonomy" id="2508294"/>
    <lineage>
        <taxon>Bacteria</taxon>
        <taxon>Pseudomonadati</taxon>
        <taxon>Pseudomonadota</taxon>
        <taxon>Betaproteobacteria</taxon>
        <taxon>Burkholderiales</taxon>
        <taxon>Burkholderiaceae</taxon>
        <taxon>Pandoraea</taxon>
    </lineage>
</organism>
<proteinExistence type="predicted"/>
<sequence>MVVGGSLSRKQALKRVTAKQYDLAQQPVIDPRFTGDTDFFGIPACSGIVTGKVVKSDEKTLANSRIKLAPRMGKGLAAYFGDGDQLFRRT</sequence>
<name>A0A5E4TMG9_9BURK</name>
<evidence type="ECO:0000313" key="1">
    <source>
        <dbReference type="EMBL" id="VVD88997.1"/>
    </source>
</evidence>
<accession>A0A5E4TMG9</accession>
<gene>
    <name evidence="1" type="ORF">PCE31106_01511</name>
</gene>
<reference evidence="1 2" key="1">
    <citation type="submission" date="2019-08" db="EMBL/GenBank/DDBJ databases">
        <authorList>
            <person name="Peeters C."/>
        </authorList>
    </citation>
    <scope>NUCLEOTIDE SEQUENCE [LARGE SCALE GENOMIC DNA]</scope>
    <source>
        <strain evidence="1 2">LMG 31106</strain>
    </source>
</reference>
<dbReference type="EMBL" id="CABPSL010000004">
    <property type="protein sequence ID" value="VVD88997.1"/>
    <property type="molecule type" value="Genomic_DNA"/>
</dbReference>